<dbReference type="EMBL" id="BAABCQ010000025">
    <property type="protein sequence ID" value="GAA3967519.1"/>
    <property type="molecule type" value="Genomic_DNA"/>
</dbReference>
<accession>A0ABP7PL79</accession>
<keyword evidence="2" id="KW-1185">Reference proteome</keyword>
<organism evidence="1 2">
    <name type="scientific">Streptomyces marokkonensis</name>
    <dbReference type="NCBI Taxonomy" id="324855"/>
    <lineage>
        <taxon>Bacteria</taxon>
        <taxon>Bacillati</taxon>
        <taxon>Actinomycetota</taxon>
        <taxon>Actinomycetes</taxon>
        <taxon>Kitasatosporales</taxon>
        <taxon>Streptomycetaceae</taxon>
        <taxon>Streptomyces</taxon>
    </lineage>
</organism>
<proteinExistence type="predicted"/>
<name>A0ABP7PL79_9ACTN</name>
<dbReference type="RefSeq" id="WP_345590904.1">
    <property type="nucleotide sequence ID" value="NZ_BAABCQ010000025.1"/>
</dbReference>
<reference evidence="2" key="1">
    <citation type="journal article" date="2019" name="Int. J. Syst. Evol. Microbiol.">
        <title>The Global Catalogue of Microorganisms (GCM) 10K type strain sequencing project: providing services to taxonomists for standard genome sequencing and annotation.</title>
        <authorList>
            <consortium name="The Broad Institute Genomics Platform"/>
            <consortium name="The Broad Institute Genome Sequencing Center for Infectious Disease"/>
            <person name="Wu L."/>
            <person name="Ma J."/>
        </authorList>
    </citation>
    <scope>NUCLEOTIDE SEQUENCE [LARGE SCALE GENOMIC DNA]</scope>
    <source>
        <strain evidence="2">JCM 17027</strain>
    </source>
</reference>
<gene>
    <name evidence="1" type="ORF">GCM10022384_18730</name>
</gene>
<evidence type="ECO:0000313" key="1">
    <source>
        <dbReference type="EMBL" id="GAA3967519.1"/>
    </source>
</evidence>
<comment type="caution">
    <text evidence="1">The sequence shown here is derived from an EMBL/GenBank/DDBJ whole genome shotgun (WGS) entry which is preliminary data.</text>
</comment>
<protein>
    <submittedName>
        <fullName evidence="1">Uncharacterized protein</fullName>
    </submittedName>
</protein>
<evidence type="ECO:0000313" key="2">
    <source>
        <dbReference type="Proteomes" id="UP001500034"/>
    </source>
</evidence>
<dbReference type="Proteomes" id="UP001500034">
    <property type="component" value="Unassembled WGS sequence"/>
</dbReference>
<sequence length="127" mass="13801">MPSDAATRTDAIPPEVLAVLVLALPGLKKLTDDQVRGADCVWCRASLTADMAVDFGEQTSPAPWSTSRIGMRWYPRACPACTGQVAHRGLLDHAPGCEDCKREPEPSEANPCPINRALYQLVKDGRR</sequence>